<comment type="caution">
    <text evidence="3">The sequence shown here is derived from an EMBL/GenBank/DDBJ whole genome shotgun (WGS) entry which is preliminary data.</text>
</comment>
<name>A0ABT3T4U3_9GAMM</name>
<dbReference type="NCBIfam" id="NF009150">
    <property type="entry name" value="PRK12497.1-3"/>
    <property type="match status" value="1"/>
</dbReference>
<dbReference type="RefSeq" id="WP_279249031.1">
    <property type="nucleotide sequence ID" value="NZ_SHNO01000001.1"/>
</dbReference>
<proteinExistence type="inferred from homology"/>
<protein>
    <recommendedName>
        <fullName evidence="2">UPF0102 protein EYC82_08045</fullName>
    </recommendedName>
</protein>
<evidence type="ECO:0000313" key="3">
    <source>
        <dbReference type="EMBL" id="MCX2977303.1"/>
    </source>
</evidence>
<organism evidence="3 4">
    <name type="scientific">Candidatus Marimicrobium litorale</name>
    <dbReference type="NCBI Taxonomy" id="2518991"/>
    <lineage>
        <taxon>Bacteria</taxon>
        <taxon>Pseudomonadati</taxon>
        <taxon>Pseudomonadota</taxon>
        <taxon>Gammaproteobacteria</taxon>
        <taxon>Cellvibrionales</taxon>
        <taxon>Halieaceae</taxon>
        <taxon>Marimicrobium</taxon>
    </lineage>
</organism>
<reference evidence="3" key="1">
    <citation type="submission" date="2019-02" db="EMBL/GenBank/DDBJ databases">
        <authorList>
            <person name="Li S.-H."/>
        </authorList>
    </citation>
    <scope>NUCLEOTIDE SEQUENCE</scope>
    <source>
        <strain evidence="3">IMCC11814</strain>
    </source>
</reference>
<dbReference type="Proteomes" id="UP001143304">
    <property type="component" value="Unassembled WGS sequence"/>
</dbReference>
<dbReference type="SUPFAM" id="SSF52980">
    <property type="entry name" value="Restriction endonuclease-like"/>
    <property type="match status" value="1"/>
</dbReference>
<keyword evidence="4" id="KW-1185">Reference proteome</keyword>
<evidence type="ECO:0000256" key="2">
    <source>
        <dbReference type="HAMAP-Rule" id="MF_00048"/>
    </source>
</evidence>
<dbReference type="NCBIfam" id="TIGR00252">
    <property type="entry name" value="YraN family protein"/>
    <property type="match status" value="1"/>
</dbReference>
<dbReference type="Pfam" id="PF02021">
    <property type="entry name" value="UPF0102"/>
    <property type="match status" value="1"/>
</dbReference>
<sequence>MHLRGQPFEEQAERLLQCHGLSILERNYSARTGEIDIIATEGDVLVFVEVRARSHRRFGGAAKSVDKKKQRRLILTAQHYLQRHNRGKDRRCRFDVIAFEPRQSEAGRPVHWFRGAFTAEQGNTYQ</sequence>
<gene>
    <name evidence="3" type="ORF">EYC82_08045</name>
</gene>
<evidence type="ECO:0000256" key="1">
    <source>
        <dbReference type="ARBA" id="ARBA00006738"/>
    </source>
</evidence>
<dbReference type="Gene3D" id="3.40.1350.10">
    <property type="match status" value="1"/>
</dbReference>
<dbReference type="PANTHER" id="PTHR34039">
    <property type="entry name" value="UPF0102 PROTEIN YRAN"/>
    <property type="match status" value="1"/>
</dbReference>
<dbReference type="InterPro" id="IPR003509">
    <property type="entry name" value="UPF0102_YraN-like"/>
</dbReference>
<dbReference type="CDD" id="cd20736">
    <property type="entry name" value="PoNe_Nuclease"/>
    <property type="match status" value="1"/>
</dbReference>
<comment type="similarity">
    <text evidence="1 2">Belongs to the UPF0102 family.</text>
</comment>
<dbReference type="InterPro" id="IPR011856">
    <property type="entry name" value="tRNA_endonuc-like_dom_sf"/>
</dbReference>
<evidence type="ECO:0000313" key="4">
    <source>
        <dbReference type="Proteomes" id="UP001143304"/>
    </source>
</evidence>
<accession>A0ABT3T4U3</accession>
<dbReference type="InterPro" id="IPR011335">
    <property type="entry name" value="Restrct_endonuc-II-like"/>
</dbReference>
<dbReference type="EMBL" id="SHNO01000001">
    <property type="protein sequence ID" value="MCX2977303.1"/>
    <property type="molecule type" value="Genomic_DNA"/>
</dbReference>
<dbReference type="HAMAP" id="MF_00048">
    <property type="entry name" value="UPF0102"/>
    <property type="match status" value="1"/>
</dbReference>
<dbReference type="PANTHER" id="PTHR34039:SF1">
    <property type="entry name" value="UPF0102 PROTEIN YRAN"/>
    <property type="match status" value="1"/>
</dbReference>